<dbReference type="Proteomes" id="UP000837675">
    <property type="component" value="Unassembled WGS sequence"/>
</dbReference>
<dbReference type="EMBL" id="CAJVAF010000349">
    <property type="protein sequence ID" value="CAG7600102.1"/>
    <property type="molecule type" value="Genomic_DNA"/>
</dbReference>
<dbReference type="InterPro" id="IPR006442">
    <property type="entry name" value="Antitoxin_Phd/YefM"/>
</dbReference>
<organism evidence="2 3">
    <name type="scientific">Hyalomma marginatum</name>
    <dbReference type="NCBI Taxonomy" id="34627"/>
    <lineage>
        <taxon>Eukaryota</taxon>
        <taxon>Metazoa</taxon>
        <taxon>Ecdysozoa</taxon>
        <taxon>Arthropoda</taxon>
        <taxon>Chelicerata</taxon>
        <taxon>Arachnida</taxon>
        <taxon>Acari</taxon>
        <taxon>Parasitiformes</taxon>
        <taxon>Ixodida</taxon>
        <taxon>Ixodoidea</taxon>
        <taxon>Ixodidae</taxon>
        <taxon>Hyalomminae</taxon>
        <taxon>Hyalomma</taxon>
    </lineage>
</organism>
<dbReference type="AlphaFoldDB" id="A0A8S4C1M4"/>
<reference evidence="2" key="1">
    <citation type="submission" date="2021-06" db="EMBL/GenBank/DDBJ databases">
        <authorList>
            <person name="Nardi T."/>
            <person name="Nardi T."/>
        </authorList>
    </citation>
    <scope>NUCLEOTIDE SEQUENCE</scope>
</reference>
<gene>
    <name evidence="2" type="ORF">MHYMCMPASI_01153</name>
</gene>
<name>A0A8S4C1M4_9ACAR</name>
<sequence>MKKWSLQEAKKYLAAIVDDVLHGDVQAIVKSNGEVVYLIPGEKSLPTKDATDLLHHQEKISPNIRSQ</sequence>
<comment type="similarity">
    <text evidence="1">Belongs to the phD/YefM antitoxin family.</text>
</comment>
<dbReference type="NCBIfam" id="TIGR01552">
    <property type="entry name" value="phd_fam"/>
    <property type="match status" value="1"/>
</dbReference>
<comment type="caution">
    <text evidence="2">The sequence shown here is derived from an EMBL/GenBank/DDBJ whole genome shotgun (WGS) entry which is preliminary data.</text>
</comment>
<evidence type="ECO:0000256" key="1">
    <source>
        <dbReference type="ARBA" id="ARBA00009981"/>
    </source>
</evidence>
<dbReference type="InterPro" id="IPR036165">
    <property type="entry name" value="YefM-like_sf"/>
</dbReference>
<dbReference type="Gene3D" id="3.40.1620.10">
    <property type="entry name" value="YefM-like domain"/>
    <property type="match status" value="1"/>
</dbReference>
<protein>
    <submittedName>
        <fullName evidence="2">Phd_YefM</fullName>
    </submittedName>
</protein>
<evidence type="ECO:0000313" key="2">
    <source>
        <dbReference type="EMBL" id="CAG7600102.1"/>
    </source>
</evidence>
<dbReference type="Pfam" id="PF02604">
    <property type="entry name" value="PhdYeFM_antitox"/>
    <property type="match status" value="1"/>
</dbReference>
<keyword evidence="3" id="KW-1185">Reference proteome</keyword>
<dbReference type="SUPFAM" id="SSF143120">
    <property type="entry name" value="YefM-like"/>
    <property type="match status" value="1"/>
</dbReference>
<proteinExistence type="inferred from homology"/>
<accession>A0A8S4C1M4</accession>
<evidence type="ECO:0000313" key="3">
    <source>
        <dbReference type="Proteomes" id="UP000837675"/>
    </source>
</evidence>